<dbReference type="Gene3D" id="3.20.20.70">
    <property type="entry name" value="Aldolase class I"/>
    <property type="match status" value="1"/>
</dbReference>
<dbReference type="EMBL" id="JAUSUE010000022">
    <property type="protein sequence ID" value="MDQ0204827.1"/>
    <property type="molecule type" value="Genomic_DNA"/>
</dbReference>
<keyword evidence="4 7" id="KW-0665">Pyrimidine biosynthesis</keyword>
<dbReference type="Proteomes" id="UP001239167">
    <property type="component" value="Unassembled WGS sequence"/>
</dbReference>
<evidence type="ECO:0000256" key="3">
    <source>
        <dbReference type="ARBA" id="ARBA00022793"/>
    </source>
</evidence>
<evidence type="ECO:0000256" key="4">
    <source>
        <dbReference type="ARBA" id="ARBA00022975"/>
    </source>
</evidence>
<evidence type="ECO:0000259" key="9">
    <source>
        <dbReference type="SMART" id="SM00934"/>
    </source>
</evidence>
<keyword evidence="5 7" id="KW-0456">Lyase</keyword>
<reference evidence="10 11" key="1">
    <citation type="submission" date="2023-07" db="EMBL/GenBank/DDBJ databases">
        <title>Genomic Encyclopedia of Type Strains, Phase IV (KMG-IV): sequencing the most valuable type-strain genomes for metagenomic binning, comparative biology and taxonomic classification.</title>
        <authorList>
            <person name="Goeker M."/>
        </authorList>
    </citation>
    <scope>NUCLEOTIDE SEQUENCE [LARGE SCALE GENOMIC DNA]</scope>
    <source>
        <strain evidence="10 11">DSM 16980</strain>
    </source>
</reference>
<evidence type="ECO:0000313" key="11">
    <source>
        <dbReference type="Proteomes" id="UP001239167"/>
    </source>
</evidence>
<dbReference type="GO" id="GO:0004590">
    <property type="term" value="F:orotidine-5'-phosphate decarboxylase activity"/>
    <property type="evidence" value="ECO:0007669"/>
    <property type="project" value="UniProtKB-EC"/>
</dbReference>
<dbReference type="SMART" id="SM00934">
    <property type="entry name" value="OMPdecase"/>
    <property type="match status" value="1"/>
</dbReference>
<evidence type="ECO:0000256" key="6">
    <source>
        <dbReference type="ARBA" id="ARBA00049157"/>
    </source>
</evidence>
<dbReference type="InterPro" id="IPR018089">
    <property type="entry name" value="OMPdecase_AS"/>
</dbReference>
<organism evidence="10 11">
    <name type="scientific">Pectinatus haikarae</name>
    <dbReference type="NCBI Taxonomy" id="349096"/>
    <lineage>
        <taxon>Bacteria</taxon>
        <taxon>Bacillati</taxon>
        <taxon>Bacillota</taxon>
        <taxon>Negativicutes</taxon>
        <taxon>Selenomonadales</taxon>
        <taxon>Selenomonadaceae</taxon>
        <taxon>Pectinatus</taxon>
    </lineage>
</organism>
<gene>
    <name evidence="7" type="primary">pyrF</name>
    <name evidence="10" type="ORF">J2S01_002561</name>
</gene>
<evidence type="ECO:0000313" key="10">
    <source>
        <dbReference type="EMBL" id="MDQ0204827.1"/>
    </source>
</evidence>
<protein>
    <recommendedName>
        <fullName evidence="7">Orotidine 5'-phosphate decarboxylase</fullName>
        <ecNumber evidence="7">4.1.1.23</ecNumber>
    </recommendedName>
    <alternativeName>
        <fullName evidence="7">OMP decarboxylase</fullName>
        <shortName evidence="7">OMPDCase</shortName>
        <shortName evidence="7">OMPdecase</shortName>
    </alternativeName>
</protein>
<comment type="pathway">
    <text evidence="2 7 8">Pyrimidine metabolism; UMP biosynthesis via de novo pathway; UMP from orotate: step 2/2.</text>
</comment>
<name>A0ABT9YAI5_9FIRM</name>
<comment type="function">
    <text evidence="1 7">Catalyzes the decarboxylation of orotidine 5'-monophosphate (OMP) to uridine 5'-monophosphate (UMP).</text>
</comment>
<dbReference type="InterPro" id="IPR001754">
    <property type="entry name" value="OMPdeCOase_dom"/>
</dbReference>
<feature type="binding site" evidence="7">
    <location>
        <position position="226"/>
    </location>
    <ligand>
        <name>substrate</name>
    </ligand>
</feature>
<comment type="similarity">
    <text evidence="7">Belongs to the OMP decarboxylase family. Type 1 subfamily.</text>
</comment>
<dbReference type="PANTHER" id="PTHR32119:SF2">
    <property type="entry name" value="OROTIDINE 5'-PHOSPHATE DECARBOXYLASE"/>
    <property type="match status" value="1"/>
</dbReference>
<dbReference type="InterPro" id="IPR013785">
    <property type="entry name" value="Aldolase_TIM"/>
</dbReference>
<evidence type="ECO:0000256" key="5">
    <source>
        <dbReference type="ARBA" id="ARBA00023239"/>
    </source>
</evidence>
<evidence type="ECO:0000256" key="8">
    <source>
        <dbReference type="RuleBase" id="RU000512"/>
    </source>
</evidence>
<evidence type="ECO:0000256" key="2">
    <source>
        <dbReference type="ARBA" id="ARBA00004861"/>
    </source>
</evidence>
<feature type="binding site" evidence="7">
    <location>
        <position position="23"/>
    </location>
    <ligand>
        <name>substrate</name>
    </ligand>
</feature>
<proteinExistence type="inferred from homology"/>
<dbReference type="NCBIfam" id="TIGR01740">
    <property type="entry name" value="pyrF"/>
    <property type="match status" value="1"/>
</dbReference>
<dbReference type="PANTHER" id="PTHR32119">
    <property type="entry name" value="OROTIDINE 5'-PHOSPHATE DECARBOXYLASE"/>
    <property type="match status" value="1"/>
</dbReference>
<dbReference type="PROSITE" id="PS00156">
    <property type="entry name" value="OMPDECASE"/>
    <property type="match status" value="1"/>
</dbReference>
<evidence type="ECO:0000256" key="1">
    <source>
        <dbReference type="ARBA" id="ARBA00002356"/>
    </source>
</evidence>
<accession>A0ABT9YAI5</accession>
<dbReference type="InterPro" id="IPR047596">
    <property type="entry name" value="OMPdecase_bac"/>
</dbReference>
<comment type="caution">
    <text evidence="10">The sequence shown here is derived from an EMBL/GenBank/DDBJ whole genome shotgun (WGS) entry which is preliminary data.</text>
</comment>
<comment type="subunit">
    <text evidence="7">Homodimer.</text>
</comment>
<dbReference type="NCBIfam" id="NF001273">
    <property type="entry name" value="PRK00230.1"/>
    <property type="match status" value="1"/>
</dbReference>
<dbReference type="HAMAP" id="MF_01200_B">
    <property type="entry name" value="OMPdecase_type1_B"/>
    <property type="match status" value="1"/>
</dbReference>
<feature type="binding site" evidence="7">
    <location>
        <position position="197"/>
    </location>
    <ligand>
        <name>substrate</name>
    </ligand>
</feature>
<dbReference type="CDD" id="cd04725">
    <property type="entry name" value="OMP_decarboxylase_like"/>
    <property type="match status" value="1"/>
</dbReference>
<sequence length="251" mass="27220">MAEYKFIGGGITMADERIIAALDLRTLAEAEKLVEKLGDSIVFYKVGMELFYAVGPEIIKYLKGKNKKIFLDLKLHDIPNTVAEGLVSLMRLGVDIFNVHASGGFTMMSRAAQRVREEADKMGINPPKLIAITVLTSMDGDDWDGLGMHMPIDEQAVRLALLSKDAGLDGVVASPHEAARIRRACGKNFMIVTPGVRPTGSTADDQSRIATPEQALKNGASQIVVGRPIYKADDPRKAAEQILAEINPADC</sequence>
<comment type="catalytic activity">
    <reaction evidence="6 7 8">
        <text>orotidine 5'-phosphate + H(+) = UMP + CO2</text>
        <dbReference type="Rhea" id="RHEA:11596"/>
        <dbReference type="ChEBI" id="CHEBI:15378"/>
        <dbReference type="ChEBI" id="CHEBI:16526"/>
        <dbReference type="ChEBI" id="CHEBI:57538"/>
        <dbReference type="ChEBI" id="CHEBI:57865"/>
        <dbReference type="EC" id="4.1.1.23"/>
    </reaction>
</comment>
<feature type="binding site" evidence="7">
    <location>
        <begin position="72"/>
        <end position="81"/>
    </location>
    <ligand>
        <name>substrate</name>
    </ligand>
</feature>
<evidence type="ECO:0000256" key="7">
    <source>
        <dbReference type="HAMAP-Rule" id="MF_01200"/>
    </source>
</evidence>
<dbReference type="InterPro" id="IPR014732">
    <property type="entry name" value="OMPdecase"/>
</dbReference>
<feature type="binding site" evidence="7">
    <location>
        <position position="136"/>
    </location>
    <ligand>
        <name>substrate</name>
    </ligand>
</feature>
<dbReference type="EC" id="4.1.1.23" evidence="7"/>
<feature type="binding site" evidence="7">
    <location>
        <position position="206"/>
    </location>
    <ligand>
        <name>substrate</name>
    </ligand>
</feature>
<feature type="binding site" evidence="7">
    <location>
        <position position="227"/>
    </location>
    <ligand>
        <name>substrate</name>
    </ligand>
</feature>
<feature type="binding site" evidence="7">
    <location>
        <position position="45"/>
    </location>
    <ligand>
        <name>substrate</name>
    </ligand>
</feature>
<feature type="domain" description="Orotidine 5'-phosphate decarboxylase" evidence="9">
    <location>
        <begin position="17"/>
        <end position="242"/>
    </location>
</feature>
<feature type="active site" description="Proton donor" evidence="7">
    <location>
        <position position="74"/>
    </location>
</feature>
<dbReference type="Pfam" id="PF00215">
    <property type="entry name" value="OMPdecase"/>
    <property type="match status" value="1"/>
</dbReference>
<keyword evidence="3 7" id="KW-0210">Decarboxylase</keyword>
<dbReference type="SUPFAM" id="SSF51366">
    <property type="entry name" value="Ribulose-phoshate binding barrel"/>
    <property type="match status" value="1"/>
</dbReference>
<keyword evidence="11" id="KW-1185">Reference proteome</keyword>
<dbReference type="InterPro" id="IPR011060">
    <property type="entry name" value="RibuloseP-bd_barrel"/>
</dbReference>